<sequence>MILEESERLLTPEELVAAEQRLKVVFPTDFREFLLKHNGGRPTPNKFDFIDTNGESSNSQIDFFFAIFEGHIDNLEIEYRARVEEDRLLPHFVPIANDPFGNLICLSVRSEDLGKVYFWDHEIEPETAGYENMSLIADSFTEFLGKLT</sequence>
<comment type="caution">
    <text evidence="2">The sequence shown here is derived from an EMBL/GenBank/DDBJ whole genome shotgun (WGS) entry which is preliminary data.</text>
</comment>
<evidence type="ECO:0000259" key="1">
    <source>
        <dbReference type="SMART" id="SM00860"/>
    </source>
</evidence>
<dbReference type="InterPro" id="IPR037883">
    <property type="entry name" value="Knr4/Smi1-like_sf"/>
</dbReference>
<dbReference type="InterPro" id="IPR018958">
    <property type="entry name" value="Knr4/Smi1-like_dom"/>
</dbReference>
<dbReference type="SMART" id="SM00860">
    <property type="entry name" value="SMI1_KNR4"/>
    <property type="match status" value="1"/>
</dbReference>
<reference evidence="2 3" key="1">
    <citation type="submission" date="2022-11" db="EMBL/GenBank/DDBJ databases">
        <title>Study of microbial diversity in lake waters.</title>
        <authorList>
            <person name="Zhang J."/>
        </authorList>
    </citation>
    <scope>NUCLEOTIDE SEQUENCE [LARGE SCALE GENOMIC DNA]</scope>
    <source>
        <strain evidence="2 3">DT12</strain>
    </source>
</reference>
<dbReference type="RefSeq" id="WP_267151402.1">
    <property type="nucleotide sequence ID" value="NZ_JAPMLT010000003.1"/>
</dbReference>
<organism evidence="2 3">
    <name type="scientific">Tumebacillus lacus</name>
    <dbReference type="NCBI Taxonomy" id="2995335"/>
    <lineage>
        <taxon>Bacteria</taxon>
        <taxon>Bacillati</taxon>
        <taxon>Bacillota</taxon>
        <taxon>Bacilli</taxon>
        <taxon>Bacillales</taxon>
        <taxon>Alicyclobacillaceae</taxon>
        <taxon>Tumebacillus</taxon>
    </lineage>
</organism>
<protein>
    <submittedName>
        <fullName evidence="2">SMI1/KNR4 family protein</fullName>
    </submittedName>
</protein>
<name>A0ABT3X2G5_9BACL</name>
<dbReference type="Pfam" id="PF09346">
    <property type="entry name" value="SMI1_KNR4"/>
    <property type="match status" value="1"/>
</dbReference>
<dbReference type="EMBL" id="JAPMLT010000003">
    <property type="protein sequence ID" value="MCX7570162.1"/>
    <property type="molecule type" value="Genomic_DNA"/>
</dbReference>
<proteinExistence type="predicted"/>
<dbReference type="Gene3D" id="3.40.1580.10">
    <property type="entry name" value="SMI1/KNR4-like"/>
    <property type="match status" value="1"/>
</dbReference>
<feature type="domain" description="Knr4/Smi1-like" evidence="1">
    <location>
        <begin position="9"/>
        <end position="146"/>
    </location>
</feature>
<gene>
    <name evidence="2" type="ORF">OS242_09320</name>
</gene>
<keyword evidence="3" id="KW-1185">Reference proteome</keyword>
<accession>A0ABT3X2G5</accession>
<dbReference type="Proteomes" id="UP001208017">
    <property type="component" value="Unassembled WGS sequence"/>
</dbReference>
<dbReference type="SUPFAM" id="SSF160631">
    <property type="entry name" value="SMI1/KNR4-like"/>
    <property type="match status" value="1"/>
</dbReference>
<evidence type="ECO:0000313" key="2">
    <source>
        <dbReference type="EMBL" id="MCX7570162.1"/>
    </source>
</evidence>
<evidence type="ECO:0000313" key="3">
    <source>
        <dbReference type="Proteomes" id="UP001208017"/>
    </source>
</evidence>